<proteinExistence type="predicted"/>
<dbReference type="SUPFAM" id="SSF69304">
    <property type="entry name" value="Tricorn protease N-terminal domain"/>
    <property type="match status" value="1"/>
</dbReference>
<reference evidence="1 2" key="2">
    <citation type="submission" date="2020-03" db="EMBL/GenBank/DDBJ databases">
        <authorList>
            <person name="Ichikawa N."/>
            <person name="Kimura A."/>
            <person name="Kitahashi Y."/>
            <person name="Uohara A."/>
        </authorList>
    </citation>
    <scope>NUCLEOTIDE SEQUENCE [LARGE SCALE GENOMIC DNA]</scope>
    <source>
        <strain evidence="1 2">NBRC 107702</strain>
    </source>
</reference>
<gene>
    <name evidence="1" type="ORF">Pflav_038660</name>
</gene>
<accession>A0A6F8XUF0</accession>
<dbReference type="EMBL" id="AP022870">
    <property type="protein sequence ID" value="BCB77456.1"/>
    <property type="molecule type" value="Genomic_DNA"/>
</dbReference>
<dbReference type="RefSeq" id="WP_173037228.1">
    <property type="nucleotide sequence ID" value="NZ_AP022870.1"/>
</dbReference>
<sequence length="358" mass="37103">MKGRGVLGLLAALGAAGVLLVQVPVGTRVSEAPPAVAEVAWPQVRLASVPGTLPDGTAYSPAFFLDARASVGPALDPRGGGVRLVLRSADGAVRVLRGPGGAGRSYAAFTRAGADLVWAESVTAKDGTPKTELWRADLAGGAPRLVTADTGWATFANSEYDLVVASGRVYWAASAPGPSPATQVRSVPLGGGPVRVDTEPGTWTLAGWPWLVGSGGGQRGPVRIRDLDSGRTTTVEDRALDRCGPAWCRLFVLSGDAPVRSELMRPDGSDRQTAADNGATPAIGDVAVLDRFEVLSGDSSTIAAAVGGQRLLVYDMKTRQLVAVADAASRVSYRAGVLWWATNAGTNTTWHTLDLRTV</sequence>
<keyword evidence="2" id="KW-1185">Reference proteome</keyword>
<dbReference type="Proteomes" id="UP000502508">
    <property type="component" value="Chromosome"/>
</dbReference>
<dbReference type="KEGG" id="pfla:Pflav_038660"/>
<reference evidence="1 2" key="1">
    <citation type="submission" date="2020-03" db="EMBL/GenBank/DDBJ databases">
        <title>Whole genome shotgun sequence of Phytohabitans flavus NBRC 107702.</title>
        <authorList>
            <person name="Komaki H."/>
            <person name="Tamura T."/>
        </authorList>
    </citation>
    <scope>NUCLEOTIDE SEQUENCE [LARGE SCALE GENOMIC DNA]</scope>
    <source>
        <strain evidence="1 2">NBRC 107702</strain>
    </source>
</reference>
<dbReference type="AlphaFoldDB" id="A0A6F8XUF0"/>
<organism evidence="1 2">
    <name type="scientific">Phytohabitans flavus</name>
    <dbReference type="NCBI Taxonomy" id="1076124"/>
    <lineage>
        <taxon>Bacteria</taxon>
        <taxon>Bacillati</taxon>
        <taxon>Actinomycetota</taxon>
        <taxon>Actinomycetes</taxon>
        <taxon>Micromonosporales</taxon>
        <taxon>Micromonosporaceae</taxon>
    </lineage>
</organism>
<evidence type="ECO:0000313" key="2">
    <source>
        <dbReference type="Proteomes" id="UP000502508"/>
    </source>
</evidence>
<name>A0A6F8XUF0_9ACTN</name>
<protein>
    <recommendedName>
        <fullName evidence="3">Lipoprotein LpqB beta-propeller domain-containing protein</fullName>
    </recommendedName>
</protein>
<evidence type="ECO:0008006" key="3">
    <source>
        <dbReference type="Google" id="ProtNLM"/>
    </source>
</evidence>
<evidence type="ECO:0000313" key="1">
    <source>
        <dbReference type="EMBL" id="BCB77456.1"/>
    </source>
</evidence>